<accession>A0A1Q5UM56</accession>
<evidence type="ECO:0000256" key="2">
    <source>
        <dbReference type="ARBA" id="ARBA00010139"/>
    </source>
</evidence>
<dbReference type="PROSITE" id="PS51257">
    <property type="entry name" value="PROKAR_LIPOPROTEIN"/>
    <property type="match status" value="1"/>
</dbReference>
<evidence type="ECO:0000256" key="4">
    <source>
        <dbReference type="ARBA" id="ARBA00022827"/>
    </source>
</evidence>
<dbReference type="PANTHER" id="PTHR42877">
    <property type="entry name" value="L-ORNITHINE N(5)-MONOOXYGENASE-RELATED"/>
    <property type="match status" value="1"/>
</dbReference>
<keyword evidence="4" id="KW-0274">FAD</keyword>
<proteinExistence type="inferred from homology"/>
<dbReference type="Proteomes" id="UP000186955">
    <property type="component" value="Unassembled WGS sequence"/>
</dbReference>
<sequence>MTSFDKRPITKVIVIGAGFSGLAMACQLQRKLNCDDFTIYDRSPAPGGCAVDIPAVFYSLSFASNPNFSKVFPSQAEILDYFNNVAERFDVTRHVVPNTEWEGAYWQELTSTWLVKLKDLSTGQLYYQECKILISAVGGLVNPNQFDVPGIDDFQGDIIHTARWKTDVSLHDKDVIVVGNGYDPITALLPRSIQTKSGREYPADTIVLATGFSLTQYDVELVGRNGQTRAQHWNDFGYKEAYKSIAMSEFPNFFYVLGPNSGKGHTSTIYSIENYIDLIVQVIAPVIRDQSTFVEVKADSEKKYNETLHEAIGKTIFNNSCFSVSTHRVLV</sequence>
<dbReference type="EMBL" id="MNBE01000128">
    <property type="protein sequence ID" value="OKP13540.1"/>
    <property type="molecule type" value="Genomic_DNA"/>
</dbReference>
<organism evidence="5 6">
    <name type="scientific">Penicillium subrubescens</name>
    <dbReference type="NCBI Taxonomy" id="1316194"/>
    <lineage>
        <taxon>Eukaryota</taxon>
        <taxon>Fungi</taxon>
        <taxon>Dikarya</taxon>
        <taxon>Ascomycota</taxon>
        <taxon>Pezizomycotina</taxon>
        <taxon>Eurotiomycetes</taxon>
        <taxon>Eurotiomycetidae</taxon>
        <taxon>Eurotiales</taxon>
        <taxon>Aspergillaceae</taxon>
        <taxon>Penicillium</taxon>
    </lineage>
</organism>
<comment type="cofactor">
    <cofactor evidence="1">
        <name>FAD</name>
        <dbReference type="ChEBI" id="CHEBI:57692"/>
    </cofactor>
</comment>
<keyword evidence="3" id="KW-0285">Flavoprotein</keyword>
<comment type="similarity">
    <text evidence="2">Belongs to the FAD-binding monooxygenase family.</text>
</comment>
<gene>
    <name evidence="5" type="ORF">PENSUB_731</name>
</gene>
<keyword evidence="5" id="KW-0560">Oxidoreductase</keyword>
<name>A0A1Q5UM56_9EURO</name>
<dbReference type="AlphaFoldDB" id="A0A1Q5UM56"/>
<dbReference type="PRINTS" id="PR00419">
    <property type="entry name" value="ADXRDTASE"/>
</dbReference>
<dbReference type="PANTHER" id="PTHR42877:SF5">
    <property type="entry name" value="L-ORNITHINE N(5)-MONOOXYGENASE-RELATED"/>
    <property type="match status" value="1"/>
</dbReference>
<keyword evidence="6" id="KW-1185">Reference proteome</keyword>
<dbReference type="STRING" id="1316194.A0A1Q5UM56"/>
<dbReference type="InterPro" id="IPR051209">
    <property type="entry name" value="FAD-bind_Monooxygenase_sf"/>
</dbReference>
<comment type="caution">
    <text evidence="5">The sequence shown here is derived from an EMBL/GenBank/DDBJ whole genome shotgun (WGS) entry which is preliminary data.</text>
</comment>
<reference evidence="5 6" key="1">
    <citation type="submission" date="2016-10" db="EMBL/GenBank/DDBJ databases">
        <title>Genome sequence of the ascomycete fungus Penicillium subrubescens.</title>
        <authorList>
            <person name="De Vries R.P."/>
            <person name="Peng M."/>
            <person name="Dilokpimol A."/>
            <person name="Hilden K."/>
            <person name="Makela M.R."/>
            <person name="Grigoriev I."/>
            <person name="Riley R."/>
            <person name="Granchi Z."/>
        </authorList>
    </citation>
    <scope>NUCLEOTIDE SEQUENCE [LARGE SCALE GENOMIC DNA]</scope>
    <source>
        <strain evidence="5 6">CBS 132785</strain>
    </source>
</reference>
<dbReference type="GO" id="GO:0004497">
    <property type="term" value="F:monooxygenase activity"/>
    <property type="evidence" value="ECO:0007669"/>
    <property type="project" value="UniProtKB-KW"/>
</dbReference>
<evidence type="ECO:0000313" key="5">
    <source>
        <dbReference type="EMBL" id="OKP13540.1"/>
    </source>
</evidence>
<protein>
    <submittedName>
        <fullName evidence="5">Baeyer-Villiger monooxygenase</fullName>
    </submittedName>
</protein>
<dbReference type="SUPFAM" id="SSF51905">
    <property type="entry name" value="FAD/NAD(P)-binding domain"/>
    <property type="match status" value="2"/>
</dbReference>
<evidence type="ECO:0000313" key="6">
    <source>
        <dbReference type="Proteomes" id="UP000186955"/>
    </source>
</evidence>
<keyword evidence="5" id="KW-0503">Monooxygenase</keyword>
<dbReference type="Gene3D" id="3.50.50.60">
    <property type="entry name" value="FAD/NAD(P)-binding domain"/>
    <property type="match status" value="2"/>
</dbReference>
<evidence type="ECO:0000256" key="1">
    <source>
        <dbReference type="ARBA" id="ARBA00001974"/>
    </source>
</evidence>
<dbReference type="InterPro" id="IPR036188">
    <property type="entry name" value="FAD/NAD-bd_sf"/>
</dbReference>
<evidence type="ECO:0000256" key="3">
    <source>
        <dbReference type="ARBA" id="ARBA00022630"/>
    </source>
</evidence>
<dbReference type="Pfam" id="PF13450">
    <property type="entry name" value="NAD_binding_8"/>
    <property type="match status" value="1"/>
</dbReference>